<dbReference type="InterPro" id="IPR036860">
    <property type="entry name" value="SH2_dom_sf"/>
</dbReference>
<keyword evidence="3" id="KW-1185">Reference proteome</keyword>
<comment type="caution">
    <text evidence="2">The sequence shown here is derived from an EMBL/GenBank/DDBJ whole genome shotgun (WGS) entry which is preliminary data.</text>
</comment>
<dbReference type="InterPro" id="IPR051484">
    <property type="entry name" value="Tensin_PTEN_phosphatase"/>
</dbReference>
<feature type="region of interest" description="Disordered" evidence="1">
    <location>
        <begin position="634"/>
        <end position="666"/>
    </location>
</feature>
<dbReference type="EMBL" id="JAFBMS010002367">
    <property type="protein sequence ID" value="KAG9328328.1"/>
    <property type="molecule type" value="Genomic_DNA"/>
</dbReference>
<feature type="region of interest" description="Disordered" evidence="1">
    <location>
        <begin position="684"/>
        <end position="732"/>
    </location>
</feature>
<dbReference type="SUPFAM" id="SSF50729">
    <property type="entry name" value="PH domain-like"/>
    <property type="match status" value="1"/>
</dbReference>
<feature type="compositionally biased region" description="Low complexity" evidence="1">
    <location>
        <begin position="83"/>
        <end position="96"/>
    </location>
</feature>
<feature type="compositionally biased region" description="Basic and acidic residues" evidence="1">
    <location>
        <begin position="113"/>
        <end position="142"/>
    </location>
</feature>
<evidence type="ECO:0000256" key="1">
    <source>
        <dbReference type="SAM" id="MobiDB-lite"/>
    </source>
</evidence>
<feature type="region of interest" description="Disordered" evidence="1">
    <location>
        <begin position="54"/>
        <end position="156"/>
    </location>
</feature>
<feature type="compositionally biased region" description="Polar residues" evidence="1">
    <location>
        <begin position="700"/>
        <end position="714"/>
    </location>
</feature>
<dbReference type="AlphaFoldDB" id="A0A8T2MRK0"/>
<proteinExistence type="predicted"/>
<dbReference type="OrthoDB" id="6273691at2759"/>
<feature type="compositionally biased region" description="Low complexity" evidence="1">
    <location>
        <begin position="569"/>
        <end position="596"/>
    </location>
</feature>
<feature type="region of interest" description="Disordered" evidence="1">
    <location>
        <begin position="490"/>
        <end position="616"/>
    </location>
</feature>
<dbReference type="SUPFAM" id="SSF55550">
    <property type="entry name" value="SH2 domain"/>
    <property type="match status" value="1"/>
</dbReference>
<gene>
    <name evidence="2" type="ORF">JZ751_014967</name>
</gene>
<feature type="compositionally biased region" description="Basic residues" evidence="1">
    <location>
        <begin position="377"/>
        <end position="392"/>
    </location>
</feature>
<dbReference type="Proteomes" id="UP000824540">
    <property type="component" value="Unassembled WGS sequence"/>
</dbReference>
<sequence length="1009" mass="108800">REYQRNDPAVTVDYNTSDPVVRWDSYEHFNVRHQDSLEDIAHTRGPLDGSLYAQVKKRRGPGSGSLSSTNGSPALGGEEKPQSHLLSISSDSGHSSAPTERLEEAARPPAPTRQEREELDRLLGGMEAERDGGLRQRDRETAILDDGESTPPGTLRLDRSCSCRSGYRSQRCSQPACDRPLLMPNGYSSAHMELCHAHPGLPPPDLLWERQQGLSHYPLRPCPEGPSRHQCPYPAPELSGHALPPPARLLCRGEDYPPYRDMLLLDSVAPPGCPCRDCCCRREDSAAALSAFHSMRLDRGEGLHWDREAGLRRGRELSLHWDRDREAELQWEREREAEFWHRRATVSPYGPPTHDLPAFTFDPLPSGHPAYPEPSRSHAHAHSYPHGHGHAHSHPDLKYSSSSSGYQTPRQACPCSPYQPSPSESRGYASGYQSESTSPLPPPIPNSTTCPQAPPGVPDTQPRAYPPDQHTVDGSGCVGDNLSWRDHISQGSLRRVHREARVTSSAVSDLSDPPTPVHTSSPLRTQDSPPTGAGLAPIAQITLQCTLPSGPTPPPLSPGRSQAALQLNGGTPPRGGTPDTPKPSSAASSTPSSAPSSPQPPAGSLEYPSSPEVPVSGFATMGRRLLGAESGGHTQIYVEGNGTHHKPPSPAPAPEGHSTPTFPTSTSYYPPSAPPTVYTGYTAVTIPPPQPPLPEKRRQSTLPGSPNGRASTLRASAGAPRGPYPPSSTHHVTFSPSVGEIAPPVGPREGSLSLGGEAQSRVSVKFVQDSSRFWYKPGISRDQGGDPLEQLVRHFLIETGSRGVKIKGCQNEPHFGSLSALVYQHSITPISLPCALRIPEKASNMSTAADLLKQGAACNVLYLNSVETESLTGPQAIAKATSSTLSRTPRPPATVVHFKEALPCKQRDLLQCGPPGQEGSVSENVCHLFAELDPEQPATAIVNFINKVMLGPQRRYTGKGSVSKQEVDMACCGHDGTALGSQTCVTFGLCLHPGWVRSWREWQEQTNEL</sequence>
<dbReference type="Gene3D" id="3.30.505.10">
    <property type="entry name" value="SH2 domain"/>
    <property type="match status" value="1"/>
</dbReference>
<feature type="region of interest" description="Disordered" evidence="1">
    <location>
        <begin position="351"/>
        <end position="478"/>
    </location>
</feature>
<dbReference type="PANTHER" id="PTHR45734">
    <property type="entry name" value="TENSIN"/>
    <property type="match status" value="1"/>
</dbReference>
<dbReference type="GO" id="GO:0005925">
    <property type="term" value="C:focal adhesion"/>
    <property type="evidence" value="ECO:0007669"/>
    <property type="project" value="TreeGrafter"/>
</dbReference>
<dbReference type="PANTHER" id="PTHR45734:SF1">
    <property type="entry name" value="TENSIN-2"/>
    <property type="match status" value="1"/>
</dbReference>
<dbReference type="InterPro" id="IPR011993">
    <property type="entry name" value="PH-like_dom_sf"/>
</dbReference>
<evidence type="ECO:0000313" key="2">
    <source>
        <dbReference type="EMBL" id="KAG9328328.1"/>
    </source>
</evidence>
<evidence type="ECO:0000313" key="3">
    <source>
        <dbReference type="Proteomes" id="UP000824540"/>
    </source>
</evidence>
<organism evidence="2 3">
    <name type="scientific">Albula glossodonta</name>
    <name type="common">roundjaw bonefish</name>
    <dbReference type="NCBI Taxonomy" id="121402"/>
    <lineage>
        <taxon>Eukaryota</taxon>
        <taxon>Metazoa</taxon>
        <taxon>Chordata</taxon>
        <taxon>Craniata</taxon>
        <taxon>Vertebrata</taxon>
        <taxon>Euteleostomi</taxon>
        <taxon>Actinopterygii</taxon>
        <taxon>Neopterygii</taxon>
        <taxon>Teleostei</taxon>
        <taxon>Albuliformes</taxon>
        <taxon>Albulidae</taxon>
        <taxon>Albula</taxon>
    </lineage>
</organism>
<feature type="non-terminal residue" evidence="2">
    <location>
        <position position="1"/>
    </location>
</feature>
<feature type="compositionally biased region" description="Polar residues" evidence="1">
    <location>
        <begin position="399"/>
        <end position="410"/>
    </location>
</feature>
<accession>A0A8T2MRK0</accession>
<dbReference type="GO" id="GO:0004725">
    <property type="term" value="F:protein tyrosine phosphatase activity"/>
    <property type="evidence" value="ECO:0007669"/>
    <property type="project" value="TreeGrafter"/>
</dbReference>
<dbReference type="Gene3D" id="2.30.29.30">
    <property type="entry name" value="Pleckstrin-homology domain (PH domain)/Phosphotyrosine-binding domain (PTB)"/>
    <property type="match status" value="2"/>
</dbReference>
<feature type="compositionally biased region" description="Polar residues" evidence="1">
    <location>
        <begin position="517"/>
        <end position="529"/>
    </location>
</feature>
<protein>
    <submittedName>
        <fullName evidence="2">Uncharacterized protein</fullName>
    </submittedName>
</protein>
<name>A0A8T2MRK0_9TELE</name>
<reference evidence="2" key="1">
    <citation type="thesis" date="2021" institute="BYU ScholarsArchive" country="Provo, UT, USA">
        <title>Applications of and Algorithms for Genome Assembly and Genomic Analyses with an Emphasis on Marine Teleosts.</title>
        <authorList>
            <person name="Pickett B.D."/>
        </authorList>
    </citation>
    <scope>NUCLEOTIDE SEQUENCE</scope>
    <source>
        <strain evidence="2">HI-2016</strain>
    </source>
</reference>